<evidence type="ECO:0000313" key="1">
    <source>
        <dbReference type="EMBL" id="AEF80726.1"/>
    </source>
</evidence>
<dbReference type="EMBL" id="CP001841">
    <property type="protein sequence ID" value="AEF80726.1"/>
    <property type="molecule type" value="Genomic_DNA"/>
</dbReference>
<dbReference type="InParanoid" id="F5YAU5"/>
<dbReference type="SUPFAM" id="SSF53448">
    <property type="entry name" value="Nucleotide-diphospho-sugar transferases"/>
    <property type="match status" value="1"/>
</dbReference>
<dbReference type="AlphaFoldDB" id="F5YAU5"/>
<dbReference type="STRING" id="545695.TREAZ_0686"/>
<reference evidence="1 2" key="2">
    <citation type="journal article" date="2011" name="ISME J.">
        <title>RNA-seq reveals cooperative metabolic interactions between two termite-gut spirochete species in co-culture.</title>
        <authorList>
            <person name="Rosenthal A.Z."/>
            <person name="Matson E.G."/>
            <person name="Eldar A."/>
            <person name="Leadbetter J.R."/>
        </authorList>
    </citation>
    <scope>NUCLEOTIDE SEQUENCE [LARGE SCALE GENOMIC DNA]</scope>
    <source>
        <strain evidence="2">ATCC BAA-888 / DSM 13862 / ZAS-9</strain>
    </source>
</reference>
<dbReference type="Gene3D" id="3.90.550.10">
    <property type="entry name" value="Spore Coat Polysaccharide Biosynthesis Protein SpsA, Chain A"/>
    <property type="match status" value="1"/>
</dbReference>
<keyword evidence="2" id="KW-1185">Reference proteome</keyword>
<organism evidence="1 2">
    <name type="scientific">Leadbettera azotonutricia (strain ATCC BAA-888 / DSM 13862 / ZAS-9)</name>
    <name type="common">Treponema azotonutricium</name>
    <dbReference type="NCBI Taxonomy" id="545695"/>
    <lineage>
        <taxon>Bacteria</taxon>
        <taxon>Pseudomonadati</taxon>
        <taxon>Spirochaetota</taxon>
        <taxon>Spirochaetia</taxon>
        <taxon>Spirochaetales</taxon>
        <taxon>Breznakiellaceae</taxon>
        <taxon>Leadbettera</taxon>
    </lineage>
</organism>
<dbReference type="Proteomes" id="UP000009222">
    <property type="component" value="Chromosome"/>
</dbReference>
<evidence type="ECO:0000313" key="2">
    <source>
        <dbReference type="Proteomes" id="UP000009222"/>
    </source>
</evidence>
<dbReference type="HOGENOM" id="CLU_1004503_0_0_12"/>
<accession>F5YAU5</accession>
<dbReference type="InterPro" id="IPR029044">
    <property type="entry name" value="Nucleotide-diphossugar_trans"/>
</dbReference>
<name>F5YAU5_LEAAZ</name>
<reference evidence="2" key="1">
    <citation type="submission" date="2009-12" db="EMBL/GenBank/DDBJ databases">
        <title>Complete sequence of Treponema azotonutricium strain ZAS-9.</title>
        <authorList>
            <person name="Tetu S.G."/>
            <person name="Matson E."/>
            <person name="Ren Q."/>
            <person name="Seshadri R."/>
            <person name="Elbourne L."/>
            <person name="Hassan K.A."/>
            <person name="Durkin A."/>
            <person name="Radune D."/>
            <person name="Mohamoud Y."/>
            <person name="Shay R."/>
            <person name="Jin S."/>
            <person name="Zhang X."/>
            <person name="Lucey K."/>
            <person name="Ballor N.R."/>
            <person name="Ottesen E."/>
            <person name="Rosenthal R."/>
            <person name="Allen A."/>
            <person name="Leadbetter J.R."/>
            <person name="Paulsen I.T."/>
        </authorList>
    </citation>
    <scope>NUCLEOTIDE SEQUENCE [LARGE SCALE GENOMIC DNA]</scope>
    <source>
        <strain evidence="2">ATCC BAA-888 / DSM 13862 / ZAS-9</strain>
    </source>
</reference>
<sequence length="277" mass="32344">MSKTKGIITIAIGKKFINQAKYLAYSCMLHTPHTIRAVITDTPDLLSGYFDFIIPYNQEYSNPFIVKTRLHIYTPFDKTLYLDADSLVINEIDTYWEALENSCYAYTGELIKNGVWYFDIEKAMMQMSLSWIPKFNSGMFLFKKSEEVETIFDVAYEYLINQKEKNLNIDFFRKQMLPDEPFLAIALAKQDIKPIDDHGRFSRSLIGAKKIHINVIKGFAFFIKNECQVFPLIVHFCGKFGNFIYFFEKIRLNFYFNPPLSGLLTNILTIARKLLKK</sequence>
<dbReference type="OrthoDB" id="507028at2"/>
<gene>
    <name evidence="1" type="ordered locus">TREAZ_0686</name>
</gene>
<dbReference type="RefSeq" id="WP_015711277.1">
    <property type="nucleotide sequence ID" value="NC_015577.1"/>
</dbReference>
<protein>
    <submittedName>
        <fullName evidence="1">Uncharacterized protein</fullName>
    </submittedName>
</protein>
<proteinExistence type="predicted"/>
<dbReference type="KEGG" id="taz:TREAZ_0686"/>